<dbReference type="Pfam" id="PF13304">
    <property type="entry name" value="AAA_21"/>
    <property type="match status" value="1"/>
</dbReference>
<dbReference type="NCBIfam" id="TIGR04435">
    <property type="entry name" value="restrict_AAA_1"/>
    <property type="match status" value="1"/>
</dbReference>
<gene>
    <name evidence="2" type="ORF">LOM8899_01367</name>
</gene>
<feature type="domain" description="AAA+ ATPase" evidence="1">
    <location>
        <begin position="35"/>
        <end position="466"/>
    </location>
</feature>
<dbReference type="SMART" id="SM00382">
    <property type="entry name" value="AAA"/>
    <property type="match status" value="1"/>
</dbReference>
<dbReference type="InterPro" id="IPR027417">
    <property type="entry name" value="P-loop_NTPase"/>
</dbReference>
<dbReference type="AlphaFoldDB" id="A0A238LCU4"/>
<dbReference type="EMBL" id="FXZK01000001">
    <property type="protein sequence ID" value="SMY07234.1"/>
    <property type="molecule type" value="Genomic_DNA"/>
</dbReference>
<dbReference type="InterPro" id="IPR003593">
    <property type="entry name" value="AAA+_ATPase"/>
</dbReference>
<name>A0A238LCU4_9RHOB</name>
<reference evidence="2 3" key="1">
    <citation type="submission" date="2017-05" db="EMBL/GenBank/DDBJ databases">
        <authorList>
            <person name="Song R."/>
            <person name="Chenine A.L."/>
            <person name="Ruprecht R.M."/>
        </authorList>
    </citation>
    <scope>NUCLEOTIDE SEQUENCE [LARGE SCALE GENOMIC DNA]</scope>
    <source>
        <strain evidence="2 3">CECT 8899</strain>
    </source>
</reference>
<dbReference type="OrthoDB" id="9789856at2"/>
<dbReference type="InterPro" id="IPR030974">
    <property type="entry name" value="Restrict_AAA"/>
</dbReference>
<proteinExistence type="predicted"/>
<dbReference type="GO" id="GO:0000731">
    <property type="term" value="P:DNA synthesis involved in DNA repair"/>
    <property type="evidence" value="ECO:0007669"/>
    <property type="project" value="TreeGrafter"/>
</dbReference>
<dbReference type="GO" id="GO:0016887">
    <property type="term" value="F:ATP hydrolysis activity"/>
    <property type="evidence" value="ECO:0007669"/>
    <property type="project" value="InterPro"/>
</dbReference>
<dbReference type="SUPFAM" id="SSF52540">
    <property type="entry name" value="P-loop containing nucleoside triphosphate hydrolases"/>
    <property type="match status" value="1"/>
</dbReference>
<evidence type="ECO:0000313" key="2">
    <source>
        <dbReference type="EMBL" id="SMY07234.1"/>
    </source>
</evidence>
<keyword evidence="3" id="KW-1185">Reference proteome</keyword>
<dbReference type="GO" id="GO:0006302">
    <property type="term" value="P:double-strand break repair"/>
    <property type="evidence" value="ECO:0007669"/>
    <property type="project" value="TreeGrafter"/>
</dbReference>
<dbReference type="Proteomes" id="UP000201613">
    <property type="component" value="Unassembled WGS sequence"/>
</dbReference>
<dbReference type="InterPro" id="IPR003959">
    <property type="entry name" value="ATPase_AAA_core"/>
</dbReference>
<organism evidence="2 3">
    <name type="scientific">Flavimaricola marinus</name>
    <dbReference type="NCBI Taxonomy" id="1819565"/>
    <lineage>
        <taxon>Bacteria</taxon>
        <taxon>Pseudomonadati</taxon>
        <taxon>Pseudomonadota</taxon>
        <taxon>Alphaproteobacteria</taxon>
        <taxon>Rhodobacterales</taxon>
        <taxon>Paracoccaceae</taxon>
        <taxon>Flavimaricola</taxon>
    </lineage>
</organism>
<dbReference type="Gene3D" id="3.40.50.300">
    <property type="entry name" value="P-loop containing nucleotide triphosphate hydrolases"/>
    <property type="match status" value="1"/>
</dbReference>
<sequence>MRLVHLEIIEAASCGGLLDGFSVDLYRPATESNQALRPLCLLGHNGSGKSQFLQVVAEIFQAAWHTHKPEEERAEANPGLLFKLAYETTDADGAKPQRVRISRTSETKPREAVRMELHDGDDYRVVADPSSPEYGKHLPSSVVGYTSGDNETLSLPFSVSRSEYAEGVRNAAMPDAAPGTTVPDNRLLLIDYGTHLEVLIANLMIGEPDLRSALIEHAKLEKLSSWRCIIQLNHSGSPNAPRGAKSGRKGIQLTDELEQYIDQLKRCATCWDYQEKPEIYTFDFLVDEASREGFRTFWESPSNLYRSIHKLAMLNDLMISKGSRNRIKRDIEKRHFAARLPEPQEESKVFRFEEVRFSKLNKDGKQEQVDYVSLSDGEHQQAQVFGMFAMMREPRTLFLLDEPESHFNPQWRVKFISRLTNLPVDGLFDQEIILTSHAPFVASDLTRDHVRIFSKTNGELDVSKPEIETFGATFDRILSHCFGVEPPISQVAREEIERLTTQGTAQEIEEALPSIGSSVERALLADRLLNLKNAN</sequence>
<evidence type="ECO:0000259" key="1">
    <source>
        <dbReference type="SMART" id="SM00382"/>
    </source>
</evidence>
<dbReference type="PANTHER" id="PTHR32182:SF25">
    <property type="entry name" value="SLR1056 PROTEIN"/>
    <property type="match status" value="1"/>
</dbReference>
<protein>
    <recommendedName>
        <fullName evidence="1">AAA+ ATPase domain-containing protein</fullName>
    </recommendedName>
</protein>
<dbReference type="RefSeq" id="WP_093991300.1">
    <property type="nucleotide sequence ID" value="NZ_FXZK01000001.1"/>
</dbReference>
<accession>A0A238LCU4</accession>
<evidence type="ECO:0000313" key="3">
    <source>
        <dbReference type="Proteomes" id="UP000201613"/>
    </source>
</evidence>
<dbReference type="GO" id="GO:0005524">
    <property type="term" value="F:ATP binding"/>
    <property type="evidence" value="ECO:0007669"/>
    <property type="project" value="InterPro"/>
</dbReference>
<dbReference type="PANTHER" id="PTHR32182">
    <property type="entry name" value="DNA REPLICATION AND REPAIR PROTEIN RECF"/>
    <property type="match status" value="1"/>
</dbReference>